<reference evidence="1 2" key="1">
    <citation type="submission" date="2019-03" db="EMBL/GenBank/DDBJ databases">
        <title>Genomic Encyclopedia of Type Strains, Phase IV (KMG-IV): sequencing the most valuable type-strain genomes for metagenomic binning, comparative biology and taxonomic classification.</title>
        <authorList>
            <person name="Goeker M."/>
        </authorList>
    </citation>
    <scope>NUCLEOTIDE SEQUENCE [LARGE SCALE GENOMIC DNA]</scope>
    <source>
        <strain evidence="1 2">DSM 100309</strain>
    </source>
</reference>
<name>A0A4R3XZC0_9PROT</name>
<organism evidence="1 2">
    <name type="scientific">Sulfurirhabdus autotrophica</name>
    <dbReference type="NCBI Taxonomy" id="1706046"/>
    <lineage>
        <taxon>Bacteria</taxon>
        <taxon>Pseudomonadati</taxon>
        <taxon>Pseudomonadota</taxon>
        <taxon>Betaproteobacteria</taxon>
        <taxon>Nitrosomonadales</taxon>
        <taxon>Sulfuricellaceae</taxon>
        <taxon>Sulfurirhabdus</taxon>
    </lineage>
</organism>
<proteinExistence type="predicted"/>
<comment type="caution">
    <text evidence="1">The sequence shown here is derived from an EMBL/GenBank/DDBJ whole genome shotgun (WGS) entry which is preliminary data.</text>
</comment>
<dbReference type="EMBL" id="SMCO01000014">
    <property type="protein sequence ID" value="TCV83698.1"/>
    <property type="molecule type" value="Genomic_DNA"/>
</dbReference>
<dbReference type="Proteomes" id="UP000295367">
    <property type="component" value="Unassembled WGS sequence"/>
</dbReference>
<sequence length="172" mass="19249">MAIYLLLAARIARMVKCFFDFTKVPTQGYRMKDFISYLVQQSHSEKVAVTSALDDALSNLDHMLSGICADLQVEFEGPYVGVETLKAHRLVVRPHEWKIHEPSWSMKICSAAPQANYRAEWAVQSAGRLRKQVVVKALPDFFSGFAKAVETAGKAEFPSGKRVLELAQRFAA</sequence>
<dbReference type="RefSeq" id="WP_124946343.1">
    <property type="nucleotide sequence ID" value="NZ_BHVT01000033.1"/>
</dbReference>
<dbReference type="OrthoDB" id="5783149at2"/>
<protein>
    <submittedName>
        <fullName evidence="1">Uncharacterized protein</fullName>
    </submittedName>
</protein>
<evidence type="ECO:0000313" key="2">
    <source>
        <dbReference type="Proteomes" id="UP000295367"/>
    </source>
</evidence>
<keyword evidence="2" id="KW-1185">Reference proteome</keyword>
<dbReference type="AlphaFoldDB" id="A0A4R3XZC0"/>
<evidence type="ECO:0000313" key="1">
    <source>
        <dbReference type="EMBL" id="TCV83698.1"/>
    </source>
</evidence>
<accession>A0A4R3XZC0</accession>
<gene>
    <name evidence="1" type="ORF">EDC63_1142</name>
</gene>